<feature type="region of interest" description="Disordered" evidence="2">
    <location>
        <begin position="1"/>
        <end position="46"/>
    </location>
</feature>
<protein>
    <submittedName>
        <fullName evidence="3">Uncharacterized protein</fullName>
    </submittedName>
</protein>
<feature type="compositionally biased region" description="Basic and acidic residues" evidence="2">
    <location>
        <begin position="1"/>
        <end position="15"/>
    </location>
</feature>
<dbReference type="EMBL" id="JAHRHJ020000003">
    <property type="protein sequence ID" value="KAH9323192.1"/>
    <property type="molecule type" value="Genomic_DNA"/>
</dbReference>
<evidence type="ECO:0000313" key="4">
    <source>
        <dbReference type="Proteomes" id="UP000824469"/>
    </source>
</evidence>
<accession>A0AA38GJA5</accession>
<dbReference type="Proteomes" id="UP000824469">
    <property type="component" value="Unassembled WGS sequence"/>
</dbReference>
<evidence type="ECO:0000256" key="1">
    <source>
        <dbReference type="SAM" id="Coils"/>
    </source>
</evidence>
<keyword evidence="1" id="KW-0175">Coiled coil</keyword>
<dbReference type="AlphaFoldDB" id="A0AA38GJA5"/>
<feature type="non-terminal residue" evidence="3">
    <location>
        <position position="129"/>
    </location>
</feature>
<evidence type="ECO:0000313" key="3">
    <source>
        <dbReference type="EMBL" id="KAH9323192.1"/>
    </source>
</evidence>
<evidence type="ECO:0000256" key="2">
    <source>
        <dbReference type="SAM" id="MobiDB-lite"/>
    </source>
</evidence>
<sequence length="129" mass="15136">LGKKKTTETESHDENPNIESAAPQIQSGKENSRSFNIRGDSDGNYPEIITLGRENRDFSLKREKWCLQEQVAEKDRKISELEAQIAEMQKKHREEVRSLEEEKRSVIRELCRTIAHYKDRLKFRLPRPG</sequence>
<feature type="compositionally biased region" description="Polar residues" evidence="2">
    <location>
        <begin position="23"/>
        <end position="35"/>
    </location>
</feature>
<feature type="non-terminal residue" evidence="3">
    <location>
        <position position="1"/>
    </location>
</feature>
<comment type="caution">
    <text evidence="3">The sequence shown here is derived from an EMBL/GenBank/DDBJ whole genome shotgun (WGS) entry which is preliminary data.</text>
</comment>
<feature type="coiled-coil region" evidence="1">
    <location>
        <begin position="64"/>
        <end position="109"/>
    </location>
</feature>
<keyword evidence="4" id="KW-1185">Reference proteome</keyword>
<gene>
    <name evidence="3" type="ORF">KI387_017831</name>
</gene>
<proteinExistence type="predicted"/>
<organism evidence="3 4">
    <name type="scientific">Taxus chinensis</name>
    <name type="common">Chinese yew</name>
    <name type="synonym">Taxus wallichiana var. chinensis</name>
    <dbReference type="NCBI Taxonomy" id="29808"/>
    <lineage>
        <taxon>Eukaryota</taxon>
        <taxon>Viridiplantae</taxon>
        <taxon>Streptophyta</taxon>
        <taxon>Embryophyta</taxon>
        <taxon>Tracheophyta</taxon>
        <taxon>Spermatophyta</taxon>
        <taxon>Pinopsida</taxon>
        <taxon>Pinidae</taxon>
        <taxon>Conifers II</taxon>
        <taxon>Cupressales</taxon>
        <taxon>Taxaceae</taxon>
        <taxon>Taxus</taxon>
    </lineage>
</organism>
<reference evidence="3 4" key="1">
    <citation type="journal article" date="2021" name="Nat. Plants">
        <title>The Taxus genome provides insights into paclitaxel biosynthesis.</title>
        <authorList>
            <person name="Xiong X."/>
            <person name="Gou J."/>
            <person name="Liao Q."/>
            <person name="Li Y."/>
            <person name="Zhou Q."/>
            <person name="Bi G."/>
            <person name="Li C."/>
            <person name="Du R."/>
            <person name="Wang X."/>
            <person name="Sun T."/>
            <person name="Guo L."/>
            <person name="Liang H."/>
            <person name="Lu P."/>
            <person name="Wu Y."/>
            <person name="Zhang Z."/>
            <person name="Ro D.K."/>
            <person name="Shang Y."/>
            <person name="Huang S."/>
            <person name="Yan J."/>
        </authorList>
    </citation>
    <scope>NUCLEOTIDE SEQUENCE [LARGE SCALE GENOMIC DNA]</scope>
    <source>
        <strain evidence="3">Ta-2019</strain>
    </source>
</reference>
<name>A0AA38GJA5_TAXCH</name>